<feature type="transmembrane region" description="Helical" evidence="1">
    <location>
        <begin position="99"/>
        <end position="116"/>
    </location>
</feature>
<evidence type="ECO:0000313" key="3">
    <source>
        <dbReference type="Proteomes" id="UP000192674"/>
    </source>
</evidence>
<reference evidence="2 3" key="1">
    <citation type="submission" date="2017-04" db="EMBL/GenBank/DDBJ databases">
        <authorList>
            <person name="Afonso C.L."/>
            <person name="Miller P.J."/>
            <person name="Scott M.A."/>
            <person name="Spackman E."/>
            <person name="Goraichik I."/>
            <person name="Dimitrov K.M."/>
            <person name="Suarez D.L."/>
            <person name="Swayne D.E."/>
        </authorList>
    </citation>
    <scope>NUCLEOTIDE SEQUENCE [LARGE SCALE GENOMIC DNA]</scope>
    <source>
        <strain evidence="2 3">DSM 43828</strain>
    </source>
</reference>
<keyword evidence="1" id="KW-0812">Transmembrane</keyword>
<protein>
    <submittedName>
        <fullName evidence="2">Uncharacterized protein</fullName>
    </submittedName>
</protein>
<dbReference type="EMBL" id="FWXV01000007">
    <property type="protein sequence ID" value="SMD22061.1"/>
    <property type="molecule type" value="Genomic_DNA"/>
</dbReference>
<feature type="transmembrane region" description="Helical" evidence="1">
    <location>
        <begin position="38"/>
        <end position="60"/>
    </location>
</feature>
<dbReference type="OrthoDB" id="5738083at2"/>
<evidence type="ECO:0000313" key="2">
    <source>
        <dbReference type="EMBL" id="SMD22061.1"/>
    </source>
</evidence>
<sequence length="129" mass="14132">MTIAVRAAVVITAASLAVLGIWMWAWPDSFADYVAFPVHVHFLHDMGVFHIGLAIALFLSLAQRDSIFVLLTGFTAICLMHAGNHLMDHDLGGTANAPYIIAVQGLISGVGAWWRLRELRKVPLAQARR</sequence>
<proteinExistence type="predicted"/>
<keyword evidence="3" id="KW-1185">Reference proteome</keyword>
<dbReference type="AlphaFoldDB" id="A0A1W2FJD3"/>
<feature type="transmembrane region" description="Helical" evidence="1">
    <location>
        <begin position="7"/>
        <end position="26"/>
    </location>
</feature>
<accession>A0A1W2FJD3</accession>
<organism evidence="2 3">
    <name type="scientific">Kibdelosporangium aridum</name>
    <dbReference type="NCBI Taxonomy" id="2030"/>
    <lineage>
        <taxon>Bacteria</taxon>
        <taxon>Bacillati</taxon>
        <taxon>Actinomycetota</taxon>
        <taxon>Actinomycetes</taxon>
        <taxon>Pseudonocardiales</taxon>
        <taxon>Pseudonocardiaceae</taxon>
        <taxon>Kibdelosporangium</taxon>
    </lineage>
</organism>
<feature type="transmembrane region" description="Helical" evidence="1">
    <location>
        <begin position="67"/>
        <end position="87"/>
    </location>
</feature>
<name>A0A1W2FJD3_KIBAR</name>
<dbReference type="RefSeq" id="WP_143446823.1">
    <property type="nucleotide sequence ID" value="NZ_FWXV01000007.1"/>
</dbReference>
<keyword evidence="1" id="KW-1133">Transmembrane helix</keyword>
<gene>
    <name evidence="2" type="ORF">SAMN05661093_07293</name>
</gene>
<dbReference type="Proteomes" id="UP000192674">
    <property type="component" value="Unassembled WGS sequence"/>
</dbReference>
<keyword evidence="1" id="KW-0472">Membrane</keyword>
<evidence type="ECO:0000256" key="1">
    <source>
        <dbReference type="SAM" id="Phobius"/>
    </source>
</evidence>